<organism evidence="2 3">
    <name type="scientific">Symbiodinium natans</name>
    <dbReference type="NCBI Taxonomy" id="878477"/>
    <lineage>
        <taxon>Eukaryota</taxon>
        <taxon>Sar</taxon>
        <taxon>Alveolata</taxon>
        <taxon>Dinophyceae</taxon>
        <taxon>Suessiales</taxon>
        <taxon>Symbiodiniaceae</taxon>
        <taxon>Symbiodinium</taxon>
    </lineage>
</organism>
<feature type="region of interest" description="Disordered" evidence="1">
    <location>
        <begin position="161"/>
        <end position="184"/>
    </location>
</feature>
<comment type="caution">
    <text evidence="2">The sequence shown here is derived from an EMBL/GenBank/DDBJ whole genome shotgun (WGS) entry which is preliminary data.</text>
</comment>
<name>A0A812IPK7_9DINO</name>
<evidence type="ECO:0000313" key="2">
    <source>
        <dbReference type="EMBL" id="CAE7040107.1"/>
    </source>
</evidence>
<dbReference type="AlphaFoldDB" id="A0A812IPK7"/>
<keyword evidence="3" id="KW-1185">Reference proteome</keyword>
<dbReference type="EMBL" id="CAJNDS010000294">
    <property type="protein sequence ID" value="CAE7040107.1"/>
    <property type="molecule type" value="Genomic_DNA"/>
</dbReference>
<feature type="compositionally biased region" description="Low complexity" evidence="1">
    <location>
        <begin position="164"/>
        <end position="181"/>
    </location>
</feature>
<accession>A0A812IPK7</accession>
<gene>
    <name evidence="2" type="ORF">SNAT2548_LOCUS4756</name>
</gene>
<dbReference type="Proteomes" id="UP000604046">
    <property type="component" value="Unassembled WGS sequence"/>
</dbReference>
<reference evidence="2" key="1">
    <citation type="submission" date="2021-02" db="EMBL/GenBank/DDBJ databases">
        <authorList>
            <person name="Dougan E. K."/>
            <person name="Rhodes N."/>
            <person name="Thang M."/>
            <person name="Chan C."/>
        </authorList>
    </citation>
    <scope>NUCLEOTIDE SEQUENCE</scope>
</reference>
<protein>
    <submittedName>
        <fullName evidence="2">Uncharacterized protein</fullName>
    </submittedName>
</protein>
<evidence type="ECO:0000313" key="3">
    <source>
        <dbReference type="Proteomes" id="UP000604046"/>
    </source>
</evidence>
<proteinExistence type="predicted"/>
<evidence type="ECO:0000256" key="1">
    <source>
        <dbReference type="SAM" id="MobiDB-lite"/>
    </source>
</evidence>
<sequence>MRSHRSIPKQKHVKRVSRLAQLLPRLRSCCQGDCAGIVHFLAAVRPGETDPYMLKVGKSTLCMQEHNSRANGCLGRALRRYKHCAVEKASGWRAMKVLLFTHEAHAPGIRKRIPLHRLPDILARSTGLALTGKSTMEPTFPSSFLWLTAFSDSPELSSCRCARRPGSTGPPTAPTSSARPSHGQPCVVTSARWRICRIWQEWQERGLPVLRGNDIQYPLNTLFRKCRGKLWKPAVGRSPTEPARFQPQFLIRFDALRPDLEAKLRTQLKMPLEVTEPVVLRRPAANTGR</sequence>